<proteinExistence type="predicted"/>
<organism evidence="9">
    <name type="scientific">marine metagenome</name>
    <dbReference type="NCBI Taxonomy" id="408172"/>
    <lineage>
        <taxon>unclassified sequences</taxon>
        <taxon>metagenomes</taxon>
        <taxon>ecological metagenomes</taxon>
    </lineage>
</organism>
<dbReference type="Pfam" id="PF02416">
    <property type="entry name" value="TatA_B_E"/>
    <property type="match status" value="1"/>
</dbReference>
<dbReference type="InterPro" id="IPR003369">
    <property type="entry name" value="TatA/B/E"/>
</dbReference>
<keyword evidence="2" id="KW-0813">Transport</keyword>
<evidence type="ECO:0000313" key="9">
    <source>
        <dbReference type="EMBL" id="SVA19009.1"/>
    </source>
</evidence>
<evidence type="ECO:0000256" key="1">
    <source>
        <dbReference type="ARBA" id="ARBA00004167"/>
    </source>
</evidence>
<keyword evidence="5" id="KW-1133">Transmembrane helix</keyword>
<dbReference type="Gene3D" id="1.20.5.3310">
    <property type="match status" value="1"/>
</dbReference>
<evidence type="ECO:0000256" key="5">
    <source>
        <dbReference type="ARBA" id="ARBA00022989"/>
    </source>
</evidence>
<feature type="region of interest" description="Disordered" evidence="8">
    <location>
        <begin position="61"/>
        <end position="97"/>
    </location>
</feature>
<accession>A0A381TT44</accession>
<evidence type="ECO:0000256" key="7">
    <source>
        <dbReference type="ARBA" id="ARBA00023136"/>
    </source>
</evidence>
<reference evidence="9" key="1">
    <citation type="submission" date="2018-05" db="EMBL/GenBank/DDBJ databases">
        <authorList>
            <person name="Lanie J.A."/>
            <person name="Ng W.-L."/>
            <person name="Kazmierczak K.M."/>
            <person name="Andrzejewski T.M."/>
            <person name="Davidsen T.M."/>
            <person name="Wayne K.J."/>
            <person name="Tettelin H."/>
            <person name="Glass J.I."/>
            <person name="Rusch D."/>
            <person name="Podicherti R."/>
            <person name="Tsui H.-C.T."/>
            <person name="Winkler M.E."/>
        </authorList>
    </citation>
    <scope>NUCLEOTIDE SEQUENCE</scope>
</reference>
<dbReference type="AlphaFoldDB" id="A0A381TT44"/>
<dbReference type="PANTHER" id="PTHR33162">
    <property type="entry name" value="SEC-INDEPENDENT PROTEIN TRANSLOCASE PROTEIN TATA, CHLOROPLASTIC"/>
    <property type="match status" value="1"/>
</dbReference>
<evidence type="ECO:0000256" key="8">
    <source>
        <dbReference type="SAM" id="MobiDB-lite"/>
    </source>
</evidence>
<keyword evidence="3" id="KW-0812">Transmembrane</keyword>
<evidence type="ECO:0000256" key="3">
    <source>
        <dbReference type="ARBA" id="ARBA00022692"/>
    </source>
</evidence>
<dbReference type="PRINTS" id="PR01506">
    <property type="entry name" value="TATBPROTEIN"/>
</dbReference>
<keyword evidence="6" id="KW-0811">Translocation</keyword>
<comment type="subcellular location">
    <subcellularLocation>
        <location evidence="1">Membrane</location>
        <topology evidence="1">Single-pass membrane protein</topology>
    </subcellularLocation>
</comment>
<dbReference type="PANTHER" id="PTHR33162:SF1">
    <property type="entry name" value="SEC-INDEPENDENT PROTEIN TRANSLOCASE PROTEIN TATA, CHLOROPLASTIC"/>
    <property type="match status" value="1"/>
</dbReference>
<protein>
    <recommendedName>
        <fullName evidence="10">Twin-arginine translocase subunit TatB</fullName>
    </recommendedName>
</protein>
<evidence type="ECO:0000256" key="2">
    <source>
        <dbReference type="ARBA" id="ARBA00022448"/>
    </source>
</evidence>
<sequence>MGNLGGGEILVILLVGLLVLGPQRLPTVGRQVGRVITEIRRVSSGFQEEFRAALDDPLGEAEARASGARLRSETGLLGRRSVPSGGATDPDDPEADH</sequence>
<evidence type="ECO:0000256" key="6">
    <source>
        <dbReference type="ARBA" id="ARBA00023010"/>
    </source>
</evidence>
<evidence type="ECO:0000256" key="4">
    <source>
        <dbReference type="ARBA" id="ARBA00022927"/>
    </source>
</evidence>
<dbReference type="GO" id="GO:0016020">
    <property type="term" value="C:membrane"/>
    <property type="evidence" value="ECO:0007669"/>
    <property type="project" value="UniProtKB-SubCell"/>
</dbReference>
<keyword evidence="4" id="KW-0653">Protein transport</keyword>
<evidence type="ECO:0008006" key="10">
    <source>
        <dbReference type="Google" id="ProtNLM"/>
    </source>
</evidence>
<keyword evidence="7" id="KW-0472">Membrane</keyword>
<gene>
    <name evidence="9" type="ORF">METZ01_LOCUS71863</name>
</gene>
<name>A0A381TT44_9ZZZZ</name>
<dbReference type="EMBL" id="UINC01005092">
    <property type="protein sequence ID" value="SVA19009.1"/>
    <property type="molecule type" value="Genomic_DNA"/>
</dbReference>
<dbReference type="GO" id="GO:0015031">
    <property type="term" value="P:protein transport"/>
    <property type="evidence" value="ECO:0007669"/>
    <property type="project" value="UniProtKB-KW"/>
</dbReference>